<dbReference type="EMBL" id="JALJOS010000010">
    <property type="protein sequence ID" value="KAK9833867.1"/>
    <property type="molecule type" value="Genomic_DNA"/>
</dbReference>
<evidence type="ECO:0000256" key="4">
    <source>
        <dbReference type="ARBA" id="ARBA00022490"/>
    </source>
</evidence>
<dbReference type="EC" id="2.5.1.55" evidence="3"/>
<dbReference type="NCBIfam" id="TIGR01362">
    <property type="entry name" value="KDO8P_synth"/>
    <property type="match status" value="1"/>
</dbReference>
<dbReference type="AlphaFoldDB" id="A0AAW1RKR9"/>
<dbReference type="InterPro" id="IPR013785">
    <property type="entry name" value="Aldolase_TIM"/>
</dbReference>
<gene>
    <name evidence="8" type="ORF">WJX74_008332</name>
</gene>
<accession>A0AAW1RKR9</accession>
<organism evidence="8 9">
    <name type="scientific">Apatococcus lobatus</name>
    <dbReference type="NCBI Taxonomy" id="904363"/>
    <lineage>
        <taxon>Eukaryota</taxon>
        <taxon>Viridiplantae</taxon>
        <taxon>Chlorophyta</taxon>
        <taxon>core chlorophytes</taxon>
        <taxon>Trebouxiophyceae</taxon>
        <taxon>Chlorellales</taxon>
        <taxon>Chlorellaceae</taxon>
        <taxon>Apatococcus</taxon>
    </lineage>
</organism>
<dbReference type="GO" id="GO:0005737">
    <property type="term" value="C:cytoplasm"/>
    <property type="evidence" value="ECO:0007669"/>
    <property type="project" value="UniProtKB-SubCell"/>
</dbReference>
<comment type="similarity">
    <text evidence="2">Belongs to the KdsA family.</text>
</comment>
<comment type="caution">
    <text evidence="8">The sequence shown here is derived from an EMBL/GenBank/DDBJ whole genome shotgun (WGS) entry which is preliminary data.</text>
</comment>
<evidence type="ECO:0000256" key="2">
    <source>
        <dbReference type="ARBA" id="ARBA00010499"/>
    </source>
</evidence>
<dbReference type="InterPro" id="IPR006218">
    <property type="entry name" value="DAHP1/KDSA"/>
</dbReference>
<dbReference type="InterPro" id="IPR006269">
    <property type="entry name" value="KDO8P_synthase"/>
</dbReference>
<evidence type="ECO:0000256" key="1">
    <source>
        <dbReference type="ARBA" id="ARBA00004496"/>
    </source>
</evidence>
<keyword evidence="4" id="KW-0963">Cytoplasm</keyword>
<dbReference type="Pfam" id="PF00793">
    <property type="entry name" value="DAHP_synth_1"/>
    <property type="match status" value="1"/>
</dbReference>
<evidence type="ECO:0000259" key="7">
    <source>
        <dbReference type="Pfam" id="PF00793"/>
    </source>
</evidence>
<feature type="domain" description="DAHP synthetase I/KDSA" evidence="7">
    <location>
        <begin position="15"/>
        <end position="275"/>
    </location>
</feature>
<evidence type="ECO:0000256" key="5">
    <source>
        <dbReference type="ARBA" id="ARBA00022679"/>
    </source>
</evidence>
<sequence length="291" mass="32070">MQEESKLYRRLKDAHPFFLLAGPNVIQSEEHCVKLCGKIKEIADRLDLPFVFKASFDKANRTSAKSFRGPGFQEGLRVLRRVKDIHKVPVVTDIHETYQAAEAAGVVDVFQIPAFLCRQTDLITAAAQTGRIVEIKKGQMCSATMLLNSAEKVRAAGNPNVMLCERGTMFGYSDLVVDARNLMWMRDAKCPVVADITHALQQPAGRTLGEGHVASGGLRDMIPTIARLAVAVGVDGIFMEVHDDPMSSPVDAPTQWPLRHLEELLVELKEIAKATKGREAKMTIDLTPTPL</sequence>
<dbReference type="PANTHER" id="PTHR21057">
    <property type="entry name" value="PHOSPHO-2-DEHYDRO-3-DEOXYHEPTONATE ALDOLASE"/>
    <property type="match status" value="1"/>
</dbReference>
<dbReference type="NCBIfam" id="NF003543">
    <property type="entry name" value="PRK05198.1"/>
    <property type="match status" value="1"/>
</dbReference>
<comment type="catalytic activity">
    <reaction evidence="6">
        <text>D-arabinose 5-phosphate + phosphoenolpyruvate + H2O = 3-deoxy-alpha-D-manno-2-octulosonate-8-phosphate + phosphate</text>
        <dbReference type="Rhea" id="RHEA:14053"/>
        <dbReference type="ChEBI" id="CHEBI:15377"/>
        <dbReference type="ChEBI" id="CHEBI:43474"/>
        <dbReference type="ChEBI" id="CHEBI:57693"/>
        <dbReference type="ChEBI" id="CHEBI:58702"/>
        <dbReference type="ChEBI" id="CHEBI:85985"/>
        <dbReference type="EC" id="2.5.1.55"/>
    </reaction>
</comment>
<name>A0AAW1RKR9_9CHLO</name>
<keyword evidence="5" id="KW-0808">Transferase</keyword>
<keyword evidence="9" id="KW-1185">Reference proteome</keyword>
<evidence type="ECO:0000313" key="8">
    <source>
        <dbReference type="EMBL" id="KAK9833867.1"/>
    </source>
</evidence>
<comment type="subcellular location">
    <subcellularLocation>
        <location evidence="1">Cytoplasm</location>
    </subcellularLocation>
</comment>
<evidence type="ECO:0000313" key="9">
    <source>
        <dbReference type="Proteomes" id="UP001438707"/>
    </source>
</evidence>
<evidence type="ECO:0000256" key="6">
    <source>
        <dbReference type="ARBA" id="ARBA00049112"/>
    </source>
</evidence>
<dbReference type="Gene3D" id="3.20.20.70">
    <property type="entry name" value="Aldolase class I"/>
    <property type="match status" value="1"/>
</dbReference>
<dbReference type="GO" id="GO:0008676">
    <property type="term" value="F:3-deoxy-8-phosphooctulonate synthase activity"/>
    <property type="evidence" value="ECO:0007669"/>
    <property type="project" value="UniProtKB-EC"/>
</dbReference>
<proteinExistence type="inferred from homology"/>
<dbReference type="Proteomes" id="UP001438707">
    <property type="component" value="Unassembled WGS sequence"/>
</dbReference>
<dbReference type="SUPFAM" id="SSF51569">
    <property type="entry name" value="Aldolase"/>
    <property type="match status" value="1"/>
</dbReference>
<evidence type="ECO:0000256" key="3">
    <source>
        <dbReference type="ARBA" id="ARBA00012693"/>
    </source>
</evidence>
<reference evidence="8 9" key="1">
    <citation type="journal article" date="2024" name="Nat. Commun.">
        <title>Phylogenomics reveals the evolutionary origins of lichenization in chlorophyte algae.</title>
        <authorList>
            <person name="Puginier C."/>
            <person name="Libourel C."/>
            <person name="Otte J."/>
            <person name="Skaloud P."/>
            <person name="Haon M."/>
            <person name="Grisel S."/>
            <person name="Petersen M."/>
            <person name="Berrin J.G."/>
            <person name="Delaux P.M."/>
            <person name="Dal Grande F."/>
            <person name="Keller J."/>
        </authorList>
    </citation>
    <scope>NUCLEOTIDE SEQUENCE [LARGE SCALE GENOMIC DNA]</scope>
    <source>
        <strain evidence="8 9">SAG 2145</strain>
    </source>
</reference>
<protein>
    <recommendedName>
        <fullName evidence="3">3-deoxy-8-phosphooctulonate synthase</fullName>
        <ecNumber evidence="3">2.5.1.55</ecNumber>
    </recommendedName>
</protein>